<comment type="caution">
    <text evidence="9">The sequence shown here is derived from an EMBL/GenBank/DDBJ whole genome shotgun (WGS) entry which is preliminary data.</text>
</comment>
<dbReference type="Gene3D" id="3.30.565.10">
    <property type="entry name" value="Histidine kinase-like ATPase, C-terminal domain"/>
    <property type="match status" value="1"/>
</dbReference>
<dbReference type="SUPFAM" id="SSF55874">
    <property type="entry name" value="ATPase domain of HSP90 chaperone/DNA topoisomerase II/histidine kinase"/>
    <property type="match status" value="1"/>
</dbReference>
<organism evidence="9 10">
    <name type="scientific">Candidatus Dorea gallistercoris</name>
    <dbReference type="NCBI Taxonomy" id="2838542"/>
    <lineage>
        <taxon>Bacteria</taxon>
        <taxon>Bacillati</taxon>
        <taxon>Bacillota</taxon>
        <taxon>Clostridia</taxon>
        <taxon>Lachnospirales</taxon>
        <taxon>Lachnospiraceae</taxon>
        <taxon>Dorea</taxon>
    </lineage>
</organism>
<comment type="catalytic activity">
    <reaction evidence="7">
        <text>L-threonyl-[protein] + ATP = O-phospho-L-threonyl-[protein] + ADP + H(+)</text>
        <dbReference type="Rhea" id="RHEA:46608"/>
        <dbReference type="Rhea" id="RHEA-COMP:11060"/>
        <dbReference type="Rhea" id="RHEA-COMP:11605"/>
        <dbReference type="ChEBI" id="CHEBI:15378"/>
        <dbReference type="ChEBI" id="CHEBI:30013"/>
        <dbReference type="ChEBI" id="CHEBI:30616"/>
        <dbReference type="ChEBI" id="CHEBI:61977"/>
        <dbReference type="ChEBI" id="CHEBI:456216"/>
        <dbReference type="EC" id="2.7.11.1"/>
    </reaction>
</comment>
<dbReference type="EMBL" id="DXGF01000137">
    <property type="protein sequence ID" value="HIW84164.1"/>
    <property type="molecule type" value="Genomic_DNA"/>
</dbReference>
<accession>A0A9D1UDT2</accession>
<dbReference type="GO" id="GO:0004674">
    <property type="term" value="F:protein serine/threonine kinase activity"/>
    <property type="evidence" value="ECO:0007669"/>
    <property type="project" value="UniProtKB-KW"/>
</dbReference>
<dbReference type="InterPro" id="IPR050267">
    <property type="entry name" value="Anti-sigma-factor_SerPK"/>
</dbReference>
<name>A0A9D1UDT2_9FIRM</name>
<keyword evidence="1 7" id="KW-0723">Serine/threonine-protein kinase</keyword>
<dbReference type="GO" id="GO:0042174">
    <property type="term" value="P:negative regulation of sporulation resulting in formation of a cellular spore"/>
    <property type="evidence" value="ECO:0007669"/>
    <property type="project" value="InterPro"/>
</dbReference>
<reference evidence="9" key="2">
    <citation type="submission" date="2021-04" db="EMBL/GenBank/DDBJ databases">
        <authorList>
            <person name="Gilroy R."/>
        </authorList>
    </citation>
    <scope>NUCLEOTIDE SEQUENCE</scope>
    <source>
        <strain evidence="9">ChiSxjej1B13-11762</strain>
    </source>
</reference>
<dbReference type="PANTHER" id="PTHR35526">
    <property type="entry name" value="ANTI-SIGMA-F FACTOR RSBW-RELATED"/>
    <property type="match status" value="1"/>
</dbReference>
<dbReference type="GO" id="GO:0030436">
    <property type="term" value="P:asexual sporulation"/>
    <property type="evidence" value="ECO:0007669"/>
    <property type="project" value="UniProtKB-UniRule"/>
</dbReference>
<keyword evidence="5 7" id="KW-0067">ATP-binding</keyword>
<evidence type="ECO:0000256" key="1">
    <source>
        <dbReference type="ARBA" id="ARBA00022527"/>
    </source>
</evidence>
<evidence type="ECO:0000256" key="5">
    <source>
        <dbReference type="ARBA" id="ARBA00022840"/>
    </source>
</evidence>
<evidence type="ECO:0000256" key="7">
    <source>
        <dbReference type="HAMAP-Rule" id="MF_00637"/>
    </source>
</evidence>
<keyword evidence="4 7" id="KW-0418">Kinase</keyword>
<evidence type="ECO:0000259" key="8">
    <source>
        <dbReference type="SMART" id="SM00387"/>
    </source>
</evidence>
<evidence type="ECO:0000256" key="4">
    <source>
        <dbReference type="ARBA" id="ARBA00022777"/>
    </source>
</evidence>
<protein>
    <recommendedName>
        <fullName evidence="7">Anti-sigma F factor</fullName>
        <ecNumber evidence="7">2.7.11.1</ecNumber>
    </recommendedName>
    <alternativeName>
        <fullName evidence="7">Stage II sporulation protein AB</fullName>
    </alternativeName>
</protein>
<dbReference type="PANTHER" id="PTHR35526:SF3">
    <property type="entry name" value="ANTI-SIGMA-F FACTOR RSBW"/>
    <property type="match status" value="1"/>
</dbReference>
<comment type="similarity">
    <text evidence="7">Belongs to the anti-sigma-factor family.</text>
</comment>
<dbReference type="Proteomes" id="UP000824263">
    <property type="component" value="Unassembled WGS sequence"/>
</dbReference>
<dbReference type="AlphaFoldDB" id="A0A9D1UDT2"/>
<dbReference type="HAMAP" id="MF_00637">
    <property type="entry name" value="Anti_sigma_F"/>
    <property type="match status" value="1"/>
</dbReference>
<dbReference type="GO" id="GO:0005524">
    <property type="term" value="F:ATP binding"/>
    <property type="evidence" value="ECO:0007669"/>
    <property type="project" value="UniProtKB-KW"/>
</dbReference>
<gene>
    <name evidence="7 9" type="primary">spoIIAB</name>
    <name evidence="9" type="ORF">H9873_07575</name>
</gene>
<evidence type="ECO:0000256" key="6">
    <source>
        <dbReference type="ARBA" id="ARBA00022969"/>
    </source>
</evidence>
<evidence type="ECO:0000256" key="2">
    <source>
        <dbReference type="ARBA" id="ARBA00022679"/>
    </source>
</evidence>
<dbReference type="NCBIfam" id="TIGR01925">
    <property type="entry name" value="spIIAB"/>
    <property type="match status" value="1"/>
</dbReference>
<dbReference type="SMART" id="SM00387">
    <property type="entry name" value="HATPase_c"/>
    <property type="match status" value="1"/>
</dbReference>
<evidence type="ECO:0000256" key="3">
    <source>
        <dbReference type="ARBA" id="ARBA00022741"/>
    </source>
</evidence>
<dbReference type="InterPro" id="IPR036890">
    <property type="entry name" value="HATPase_C_sf"/>
</dbReference>
<evidence type="ECO:0000313" key="10">
    <source>
        <dbReference type="Proteomes" id="UP000824263"/>
    </source>
</evidence>
<dbReference type="EC" id="2.7.11.1" evidence="7"/>
<sequence>MENTNEMELIFDSRSSNESFARVTVAAFMTSLNPTVEEVSDVKTAVSEAVTNAIIHGYENEVHNIYIRCRTEGKTLYLEIEDKGRGIEDVEQAMEPLFTTKPELDRSGMGFSFMEAFMDGLEVLSTPGEGTTVKMKKTIGKGRKLWTTQSL</sequence>
<comment type="function">
    <text evidence="7">Binds to sigma F and blocks its ability to form an RNA polymerase holoenzyme (E-sigma F). Phosphorylates SpoIIAA on a serine residue. This phosphorylation may enable SpoIIAA to act as an anti-anti-sigma factor that counteracts SpoIIAB and thus releases sigma F from inhibition.</text>
</comment>
<keyword evidence="2 7" id="KW-0808">Transferase</keyword>
<dbReference type="Pfam" id="PF13581">
    <property type="entry name" value="HATPase_c_2"/>
    <property type="match status" value="1"/>
</dbReference>
<comment type="catalytic activity">
    <reaction evidence="7">
        <text>L-seryl-[protein] + ATP = O-phospho-L-seryl-[protein] + ADP + H(+)</text>
        <dbReference type="Rhea" id="RHEA:17989"/>
        <dbReference type="Rhea" id="RHEA-COMP:9863"/>
        <dbReference type="Rhea" id="RHEA-COMP:11604"/>
        <dbReference type="ChEBI" id="CHEBI:15378"/>
        <dbReference type="ChEBI" id="CHEBI:29999"/>
        <dbReference type="ChEBI" id="CHEBI:30616"/>
        <dbReference type="ChEBI" id="CHEBI:83421"/>
        <dbReference type="ChEBI" id="CHEBI:456216"/>
        <dbReference type="EC" id="2.7.11.1"/>
    </reaction>
</comment>
<dbReference type="InterPro" id="IPR003594">
    <property type="entry name" value="HATPase_dom"/>
</dbReference>
<reference evidence="9" key="1">
    <citation type="journal article" date="2021" name="PeerJ">
        <title>Extensive microbial diversity within the chicken gut microbiome revealed by metagenomics and culture.</title>
        <authorList>
            <person name="Gilroy R."/>
            <person name="Ravi A."/>
            <person name="Getino M."/>
            <person name="Pursley I."/>
            <person name="Horton D.L."/>
            <person name="Alikhan N.F."/>
            <person name="Baker D."/>
            <person name="Gharbi K."/>
            <person name="Hall N."/>
            <person name="Watson M."/>
            <person name="Adriaenssens E.M."/>
            <person name="Foster-Nyarko E."/>
            <person name="Jarju S."/>
            <person name="Secka A."/>
            <person name="Antonio M."/>
            <person name="Oren A."/>
            <person name="Chaudhuri R.R."/>
            <person name="La Ragione R."/>
            <person name="Hildebrand F."/>
            <person name="Pallen M.J."/>
        </authorList>
    </citation>
    <scope>NUCLEOTIDE SEQUENCE</scope>
    <source>
        <strain evidence="9">ChiSxjej1B13-11762</strain>
    </source>
</reference>
<dbReference type="InterPro" id="IPR010194">
    <property type="entry name" value="Anti-sigma_F"/>
</dbReference>
<keyword evidence="6 7" id="KW-0749">Sporulation</keyword>
<evidence type="ECO:0000313" key="9">
    <source>
        <dbReference type="EMBL" id="HIW84164.1"/>
    </source>
</evidence>
<feature type="domain" description="Histidine kinase/HSP90-like ATPase" evidence="8">
    <location>
        <begin position="37"/>
        <end position="141"/>
    </location>
</feature>
<dbReference type="GO" id="GO:0030435">
    <property type="term" value="P:sporulation resulting in formation of a cellular spore"/>
    <property type="evidence" value="ECO:0007669"/>
    <property type="project" value="UniProtKB-KW"/>
</dbReference>
<proteinExistence type="inferred from homology"/>
<dbReference type="GO" id="GO:0016989">
    <property type="term" value="F:sigma factor antagonist activity"/>
    <property type="evidence" value="ECO:0007669"/>
    <property type="project" value="InterPro"/>
</dbReference>
<keyword evidence="3 7" id="KW-0547">Nucleotide-binding</keyword>